<gene>
    <name evidence="1" type="ORF">LCGC14_1107190</name>
</gene>
<sequence>MVVKKVVARTFKKSLKIKDLKKAGLKPSDLIKVQDDWDITIKLLNALKQTGPKITDDIDIKELNKLQENISGVFLD</sequence>
<accession>A0A0F9MVN3</accession>
<name>A0A0F9MVN3_9ZZZZ</name>
<comment type="caution">
    <text evidence="1">The sequence shown here is derived from an EMBL/GenBank/DDBJ whole genome shotgun (WGS) entry which is preliminary data.</text>
</comment>
<reference evidence="1" key="1">
    <citation type="journal article" date="2015" name="Nature">
        <title>Complex archaea that bridge the gap between prokaryotes and eukaryotes.</title>
        <authorList>
            <person name="Spang A."/>
            <person name="Saw J.H."/>
            <person name="Jorgensen S.L."/>
            <person name="Zaremba-Niedzwiedzka K."/>
            <person name="Martijn J."/>
            <person name="Lind A.E."/>
            <person name="van Eijk R."/>
            <person name="Schleper C."/>
            <person name="Guy L."/>
            <person name="Ettema T.J."/>
        </authorList>
    </citation>
    <scope>NUCLEOTIDE SEQUENCE</scope>
</reference>
<organism evidence="1">
    <name type="scientific">marine sediment metagenome</name>
    <dbReference type="NCBI Taxonomy" id="412755"/>
    <lineage>
        <taxon>unclassified sequences</taxon>
        <taxon>metagenomes</taxon>
        <taxon>ecological metagenomes</taxon>
    </lineage>
</organism>
<evidence type="ECO:0000313" key="1">
    <source>
        <dbReference type="EMBL" id="KKN03477.1"/>
    </source>
</evidence>
<dbReference type="EMBL" id="LAZR01005028">
    <property type="protein sequence ID" value="KKN03477.1"/>
    <property type="molecule type" value="Genomic_DNA"/>
</dbReference>
<dbReference type="AlphaFoldDB" id="A0A0F9MVN3"/>
<protein>
    <submittedName>
        <fullName evidence="1">Uncharacterized protein</fullName>
    </submittedName>
</protein>
<proteinExistence type="predicted"/>